<dbReference type="PANTHER" id="PTHR30024:SF47">
    <property type="entry name" value="TAURINE-BINDING PERIPLASMIC PROTEIN"/>
    <property type="match status" value="1"/>
</dbReference>
<evidence type="ECO:0000313" key="6">
    <source>
        <dbReference type="EMBL" id="MBB5832658.1"/>
    </source>
</evidence>
<sequence length="349" mass="34991">MRRRTLLSLASAGAVTGALAACGPAVTGEDTGSGAGGSSDAGGATAGGTVRVGHLPSSLFAPLYVADSMGYFADAGITLELTPLKSGQDGVPMLSNDQLDVMVAGFSAGMFNALQQGLAFKVVGSMGISPGDIENSPTALEVRQELLDDGSVSSVADLKGRTIGVAGGPGATGGYLLAAMLEEGGLTLNDVEVSNLATPDQEAALANGAVDAATPSAPFSTSIEEAGIASPLAVPAQGTTGTGVIYSESFVSSDLAQSFFTALAQGAQELSADGTQSDEVYQILADTLGQEIDVLKASPMYTYLPDLAPQPDQLEAMQAVWIEAGQITYTEPLDVAGIVDASFAENAGA</sequence>
<dbReference type="Pfam" id="PF09084">
    <property type="entry name" value="NMT1"/>
    <property type="match status" value="1"/>
</dbReference>
<dbReference type="InterPro" id="IPR015168">
    <property type="entry name" value="SsuA/THI5"/>
</dbReference>
<comment type="caution">
    <text evidence="6">The sequence shown here is derived from an EMBL/GenBank/DDBJ whole genome shotgun (WGS) entry which is preliminary data.</text>
</comment>
<keyword evidence="7" id="KW-1185">Reference proteome</keyword>
<dbReference type="PROSITE" id="PS51257">
    <property type="entry name" value="PROKAR_LIPOPROTEIN"/>
    <property type="match status" value="1"/>
</dbReference>
<evidence type="ECO:0000256" key="4">
    <source>
        <dbReference type="SAM" id="SignalP"/>
    </source>
</evidence>
<name>A0A841AHY8_9MICO</name>
<dbReference type="EMBL" id="JACHLZ010000001">
    <property type="protein sequence ID" value="MBB5832658.1"/>
    <property type="molecule type" value="Genomic_DNA"/>
</dbReference>
<evidence type="ECO:0000256" key="2">
    <source>
        <dbReference type="ARBA" id="ARBA00010742"/>
    </source>
</evidence>
<organism evidence="6 7">
    <name type="scientific">Brachybacterium aquaticum</name>
    <dbReference type="NCBI Taxonomy" id="1432564"/>
    <lineage>
        <taxon>Bacteria</taxon>
        <taxon>Bacillati</taxon>
        <taxon>Actinomycetota</taxon>
        <taxon>Actinomycetes</taxon>
        <taxon>Micrococcales</taxon>
        <taxon>Dermabacteraceae</taxon>
        <taxon>Brachybacterium</taxon>
    </lineage>
</organism>
<dbReference type="AlphaFoldDB" id="A0A841AHY8"/>
<dbReference type="SUPFAM" id="SSF53850">
    <property type="entry name" value="Periplasmic binding protein-like II"/>
    <property type="match status" value="1"/>
</dbReference>
<keyword evidence="3 4" id="KW-0732">Signal</keyword>
<feature type="domain" description="Solute-binding protein family 3/N-terminal" evidence="5">
    <location>
        <begin position="49"/>
        <end position="291"/>
    </location>
</feature>
<dbReference type="PANTHER" id="PTHR30024">
    <property type="entry name" value="ALIPHATIC SULFONATES-BINDING PROTEIN-RELATED"/>
    <property type="match status" value="1"/>
</dbReference>
<dbReference type="Gene3D" id="3.40.190.10">
    <property type="entry name" value="Periplasmic binding protein-like II"/>
    <property type="match status" value="2"/>
</dbReference>
<dbReference type="InterPro" id="IPR001638">
    <property type="entry name" value="Solute-binding_3/MltF_N"/>
</dbReference>
<proteinExistence type="inferred from homology"/>
<evidence type="ECO:0000256" key="1">
    <source>
        <dbReference type="ARBA" id="ARBA00004418"/>
    </source>
</evidence>
<feature type="signal peptide" evidence="4">
    <location>
        <begin position="1"/>
        <end position="20"/>
    </location>
</feature>
<dbReference type="RefSeq" id="WP_184325946.1">
    <property type="nucleotide sequence ID" value="NZ_JACHLZ010000001.1"/>
</dbReference>
<evidence type="ECO:0000259" key="5">
    <source>
        <dbReference type="SMART" id="SM00062"/>
    </source>
</evidence>
<comment type="subcellular location">
    <subcellularLocation>
        <location evidence="1">Periplasm</location>
    </subcellularLocation>
</comment>
<dbReference type="GO" id="GO:0042597">
    <property type="term" value="C:periplasmic space"/>
    <property type="evidence" value="ECO:0007669"/>
    <property type="project" value="UniProtKB-SubCell"/>
</dbReference>
<dbReference type="SMART" id="SM00062">
    <property type="entry name" value="PBPb"/>
    <property type="match status" value="1"/>
</dbReference>
<feature type="chain" id="PRO_5032396678" evidence="4">
    <location>
        <begin position="21"/>
        <end position="349"/>
    </location>
</feature>
<evidence type="ECO:0000313" key="7">
    <source>
        <dbReference type="Proteomes" id="UP000588158"/>
    </source>
</evidence>
<gene>
    <name evidence="6" type="ORF">HNR70_002471</name>
</gene>
<accession>A0A841AHY8</accession>
<protein>
    <submittedName>
        <fullName evidence="6">NitT/TauT family transport system substrate-binding protein</fullName>
    </submittedName>
</protein>
<reference evidence="6 7" key="1">
    <citation type="submission" date="2020-08" db="EMBL/GenBank/DDBJ databases">
        <title>Sequencing the genomes of 1000 actinobacteria strains.</title>
        <authorList>
            <person name="Klenk H.-P."/>
        </authorList>
    </citation>
    <scope>NUCLEOTIDE SEQUENCE [LARGE SCALE GENOMIC DNA]</scope>
    <source>
        <strain evidence="6 7">DSM 28796</strain>
    </source>
</reference>
<evidence type="ECO:0000256" key="3">
    <source>
        <dbReference type="ARBA" id="ARBA00022729"/>
    </source>
</evidence>
<dbReference type="Proteomes" id="UP000588158">
    <property type="component" value="Unassembled WGS sequence"/>
</dbReference>
<comment type="similarity">
    <text evidence="2">Belongs to the bacterial solute-binding protein SsuA/TauA family.</text>
</comment>